<dbReference type="InterPro" id="IPR027806">
    <property type="entry name" value="HARBI1_dom"/>
</dbReference>
<proteinExistence type="inferred from homology"/>
<dbReference type="GO" id="GO:0005634">
    <property type="term" value="C:nucleus"/>
    <property type="evidence" value="ECO:0007669"/>
    <property type="project" value="UniProtKB-SubCell"/>
</dbReference>
<keyword evidence="6" id="KW-0378">Hydrolase</keyword>
<evidence type="ECO:0000256" key="7">
    <source>
        <dbReference type="ARBA" id="ARBA00023242"/>
    </source>
</evidence>
<dbReference type="PANTHER" id="PTHR22930">
    <property type="match status" value="1"/>
</dbReference>
<comment type="subcellular location">
    <subcellularLocation>
        <location evidence="2">Nucleus</location>
    </subcellularLocation>
</comment>
<dbReference type="GO" id="GO:0016787">
    <property type="term" value="F:hydrolase activity"/>
    <property type="evidence" value="ECO:0007669"/>
    <property type="project" value="UniProtKB-KW"/>
</dbReference>
<reference evidence="8" key="1">
    <citation type="submission" date="2020-04" db="EMBL/GenBank/DDBJ databases">
        <authorList>
            <person name="Alioto T."/>
            <person name="Alioto T."/>
            <person name="Gomez Garrido J."/>
        </authorList>
    </citation>
    <scope>NUCLEOTIDE SEQUENCE</scope>
    <source>
        <strain evidence="8">A484AB</strain>
    </source>
</reference>
<comment type="caution">
    <text evidence="8">The sequence shown here is derived from an EMBL/GenBank/DDBJ whole genome shotgun (WGS) entry which is preliminary data.</text>
</comment>
<dbReference type="Pfam" id="PF13359">
    <property type="entry name" value="DDE_Tnp_4"/>
    <property type="match status" value="1"/>
</dbReference>
<evidence type="ECO:0000256" key="4">
    <source>
        <dbReference type="ARBA" id="ARBA00022722"/>
    </source>
</evidence>
<keyword evidence="4" id="KW-0540">Nuclease</keyword>
<evidence type="ECO:0000313" key="8">
    <source>
        <dbReference type="EMBL" id="CAB3992345.1"/>
    </source>
</evidence>
<keyword evidence="7" id="KW-0539">Nucleus</keyword>
<dbReference type="GO" id="GO:0004518">
    <property type="term" value="F:nuclease activity"/>
    <property type="evidence" value="ECO:0007669"/>
    <property type="project" value="UniProtKB-KW"/>
</dbReference>
<dbReference type="InterPro" id="IPR045249">
    <property type="entry name" value="HARBI1-like"/>
</dbReference>
<keyword evidence="5" id="KW-0479">Metal-binding</keyword>
<dbReference type="PANTHER" id="PTHR22930:SF85">
    <property type="entry name" value="GH03217P-RELATED"/>
    <property type="match status" value="1"/>
</dbReference>
<sequence length="415" mass="48785">MADPRMFLWFYFFLLKRRKRIGRQRKKSTIQIRKINDLREMVGKQWKNTVNASLTITLLYGCLTNRDVWSWFKPSHSYWVISSQQWTARMWIDHLRMKKETFLYLCRDLAPFLEKQQTRFRETIPVSKRIAIALWRLASGHDYRSLGQLFGVGRSTCCKITHHVSDALVSVFLKRFIATVSNERVQETKEAFRIMSGLPQCVGAVDGCHIPILAPTEHHCDYFNRKHFHSIILQAVVDHKRRFQDIYIGWPGRVHDARVLANSSLYAKGQNGTLFPDDVQIIDEVEIPLYVVGDPAYPLLPWLLKVYPDDGMLTQAEKYFNRCLCKMRFVVEHAFGRLKGRWRCLLKRNDTTMQYIIQQTAACCVLHNLCEMQEEEFEEDWRVEPDVDGHNINNPEGDEDVRDVLKGMLQRQWGL</sequence>
<dbReference type="EMBL" id="CACRXK020002029">
    <property type="protein sequence ID" value="CAB3992345.1"/>
    <property type="molecule type" value="Genomic_DNA"/>
</dbReference>
<evidence type="ECO:0000256" key="1">
    <source>
        <dbReference type="ARBA" id="ARBA00001968"/>
    </source>
</evidence>
<keyword evidence="9" id="KW-1185">Reference proteome</keyword>
<comment type="cofactor">
    <cofactor evidence="1">
        <name>a divalent metal cation</name>
        <dbReference type="ChEBI" id="CHEBI:60240"/>
    </cofactor>
</comment>
<gene>
    <name evidence="8" type="ORF">PACLA_8A049047</name>
</gene>
<organism evidence="8 9">
    <name type="scientific">Paramuricea clavata</name>
    <name type="common">Red gorgonian</name>
    <name type="synonym">Violescent sea-whip</name>
    <dbReference type="NCBI Taxonomy" id="317549"/>
    <lineage>
        <taxon>Eukaryota</taxon>
        <taxon>Metazoa</taxon>
        <taxon>Cnidaria</taxon>
        <taxon>Anthozoa</taxon>
        <taxon>Octocorallia</taxon>
        <taxon>Malacalcyonacea</taxon>
        <taxon>Plexauridae</taxon>
        <taxon>Paramuricea</taxon>
    </lineage>
</organism>
<dbReference type="AlphaFoldDB" id="A0A6S7GL22"/>
<protein>
    <submittedName>
        <fullName evidence="8">Uncharacterized protein</fullName>
    </submittedName>
</protein>
<name>A0A6S7GL22_PARCT</name>
<evidence type="ECO:0000256" key="5">
    <source>
        <dbReference type="ARBA" id="ARBA00022723"/>
    </source>
</evidence>
<dbReference type="GO" id="GO:0046872">
    <property type="term" value="F:metal ion binding"/>
    <property type="evidence" value="ECO:0007669"/>
    <property type="project" value="UniProtKB-KW"/>
</dbReference>
<evidence type="ECO:0000256" key="3">
    <source>
        <dbReference type="ARBA" id="ARBA00006958"/>
    </source>
</evidence>
<evidence type="ECO:0000256" key="6">
    <source>
        <dbReference type="ARBA" id="ARBA00022801"/>
    </source>
</evidence>
<comment type="similarity">
    <text evidence="3">Belongs to the HARBI1 family.</text>
</comment>
<evidence type="ECO:0000313" key="9">
    <source>
        <dbReference type="Proteomes" id="UP001152795"/>
    </source>
</evidence>
<dbReference type="Proteomes" id="UP001152795">
    <property type="component" value="Unassembled WGS sequence"/>
</dbReference>
<evidence type="ECO:0000256" key="2">
    <source>
        <dbReference type="ARBA" id="ARBA00004123"/>
    </source>
</evidence>
<dbReference type="OrthoDB" id="5985645at2759"/>
<accession>A0A6S7GL22</accession>